<evidence type="ECO:0000256" key="1">
    <source>
        <dbReference type="SAM" id="MobiDB-lite"/>
    </source>
</evidence>
<dbReference type="RefSeq" id="WP_251917176.1">
    <property type="nucleotide sequence ID" value="NZ_JAMRXG010000017.1"/>
</dbReference>
<reference evidence="2" key="1">
    <citation type="submission" date="2022-06" db="EMBL/GenBank/DDBJ databases">
        <title>Novel species in genus nocardia.</title>
        <authorList>
            <person name="Li F."/>
        </authorList>
    </citation>
    <scope>NUCLEOTIDE SEQUENCE</scope>
    <source>
        <strain evidence="2">CDC141</strain>
    </source>
</reference>
<dbReference type="Proteomes" id="UP001139157">
    <property type="component" value="Unassembled WGS sequence"/>
</dbReference>
<dbReference type="EMBL" id="JAMRXG010000017">
    <property type="protein sequence ID" value="MCM6777753.1"/>
    <property type="molecule type" value="Genomic_DNA"/>
</dbReference>
<proteinExistence type="predicted"/>
<accession>A0A9X2EEX7</accession>
<evidence type="ECO:0000313" key="3">
    <source>
        <dbReference type="Proteomes" id="UP001139157"/>
    </source>
</evidence>
<keyword evidence="3" id="KW-1185">Reference proteome</keyword>
<comment type="caution">
    <text evidence="2">The sequence shown here is derived from an EMBL/GenBank/DDBJ whole genome shotgun (WGS) entry which is preliminary data.</text>
</comment>
<name>A0A9X2EEX7_9NOCA</name>
<organism evidence="2 3">
    <name type="scientific">Nocardia pulmonis</name>
    <dbReference type="NCBI Taxonomy" id="2951408"/>
    <lineage>
        <taxon>Bacteria</taxon>
        <taxon>Bacillati</taxon>
        <taxon>Actinomycetota</taxon>
        <taxon>Actinomycetes</taxon>
        <taxon>Mycobacteriales</taxon>
        <taxon>Nocardiaceae</taxon>
        <taxon>Nocardia</taxon>
    </lineage>
</organism>
<dbReference type="AlphaFoldDB" id="A0A9X2EEX7"/>
<evidence type="ECO:0000313" key="2">
    <source>
        <dbReference type="EMBL" id="MCM6777753.1"/>
    </source>
</evidence>
<sequence length="74" mass="7982">MTDVEMSHGTSILELCRDVKGLKLANNRLFDGLNNLGAGMALIMERLDIPPISLPVASPPTEAEIEAAPEEDYS</sequence>
<feature type="compositionally biased region" description="Acidic residues" evidence="1">
    <location>
        <begin position="63"/>
        <end position="74"/>
    </location>
</feature>
<feature type="region of interest" description="Disordered" evidence="1">
    <location>
        <begin position="54"/>
        <end position="74"/>
    </location>
</feature>
<gene>
    <name evidence="2" type="ORF">NDR86_30140</name>
</gene>
<protein>
    <submittedName>
        <fullName evidence="2">Uncharacterized protein</fullName>
    </submittedName>
</protein>